<evidence type="ECO:0000313" key="3">
    <source>
        <dbReference type="Ensembl" id="ENSCMMP00000025533.1"/>
    </source>
</evidence>
<dbReference type="PANTHER" id="PTHR16008:SF6">
    <property type="entry name" value="SI:DKEY-12E7.1"/>
    <property type="match status" value="1"/>
</dbReference>
<dbReference type="GO" id="GO:0019005">
    <property type="term" value="C:SCF ubiquitin ligase complex"/>
    <property type="evidence" value="ECO:0007669"/>
    <property type="project" value="TreeGrafter"/>
</dbReference>
<dbReference type="GO" id="GO:0031146">
    <property type="term" value="P:SCF-dependent proteasomal ubiquitin-dependent protein catabolic process"/>
    <property type="evidence" value="ECO:0007669"/>
    <property type="project" value="InterPro"/>
</dbReference>
<dbReference type="Ensembl" id="ENSCMMT00000027927.1">
    <property type="protein sequence ID" value="ENSCMMP00000025533.1"/>
    <property type="gene ID" value="ENSCMMG00000015786.1"/>
</dbReference>
<dbReference type="GO" id="GO:0000209">
    <property type="term" value="P:protein polyubiquitination"/>
    <property type="evidence" value="ECO:0007669"/>
    <property type="project" value="TreeGrafter"/>
</dbReference>
<evidence type="ECO:0000259" key="2">
    <source>
        <dbReference type="PROSITE" id="PS50181"/>
    </source>
</evidence>
<dbReference type="SUPFAM" id="SSF52047">
    <property type="entry name" value="RNI-like"/>
    <property type="match status" value="1"/>
</dbReference>
<dbReference type="PROSITE" id="PS50181">
    <property type="entry name" value="FBOX"/>
    <property type="match status" value="1"/>
</dbReference>
<feature type="compositionally biased region" description="Polar residues" evidence="1">
    <location>
        <begin position="103"/>
        <end position="112"/>
    </location>
</feature>
<evidence type="ECO:0000256" key="1">
    <source>
        <dbReference type="SAM" id="MobiDB-lite"/>
    </source>
</evidence>
<feature type="compositionally biased region" description="Gly residues" evidence="1">
    <location>
        <begin position="1"/>
        <end position="13"/>
    </location>
</feature>
<dbReference type="SUPFAM" id="SSF81383">
    <property type="entry name" value="F-box domain"/>
    <property type="match status" value="1"/>
</dbReference>
<feature type="compositionally biased region" description="Basic and acidic residues" evidence="1">
    <location>
        <begin position="49"/>
        <end position="60"/>
    </location>
</feature>
<name>A0A8C3CVN2_CAIMO</name>
<dbReference type="PANTHER" id="PTHR16008">
    <property type="entry name" value="F-BOX ONLY PROTEIN 4"/>
    <property type="match status" value="1"/>
</dbReference>
<sequence>MGGVPMVGEGLRGWGARAQDPPDGAAPPPQMARRRKRRRRESGDGAGDGSDRGNSSDRGNRGGTSDGGGTGDRSDSSDRGSTSDRGHTSNGDGITGRDPSTDRGASSASSDLGTFPFSRLPPDCQLHVFSFLSPEEKCGAALVCGAWSRLMRSPRLWRVADFTGAPAALAEHQDDAGGAAFARWQGWVRRYAFHLAARRATPRLLRASFDLGDRQAGWAEFLQGFLESVRCGELRELELDWTLSPLQPPGPRPPGGAKLEQLSRFQALLELLSLKAPGLARAKLPFDWSRRSVAALGRFQHLQTLELRYFWGFRGVRPEALRELAAALPHLKTLVLHLLVPVQDLGTSYALESRSLEVLDVWRCRGLVFGRLELPALRALRVRKRTRGLILQRRARLALQSRWRCLYALLRAGAPGLRLLNNRALLPHWRERPYDELEAMLRRACYCPRHADTWLL</sequence>
<dbReference type="InterPro" id="IPR039588">
    <property type="entry name" value="FBXO4"/>
</dbReference>
<reference evidence="3" key="1">
    <citation type="submission" date="2025-08" db="UniProtKB">
        <authorList>
            <consortium name="Ensembl"/>
        </authorList>
    </citation>
    <scope>IDENTIFICATION</scope>
</reference>
<accession>A0A8C3CVN2</accession>
<dbReference type="InterPro" id="IPR001810">
    <property type="entry name" value="F-box_dom"/>
</dbReference>
<dbReference type="InterPro" id="IPR036047">
    <property type="entry name" value="F-box-like_dom_sf"/>
</dbReference>
<protein>
    <recommendedName>
        <fullName evidence="2">F-box domain-containing protein</fullName>
    </recommendedName>
</protein>
<evidence type="ECO:0000313" key="4">
    <source>
        <dbReference type="Proteomes" id="UP000694556"/>
    </source>
</evidence>
<dbReference type="Gene3D" id="1.20.1280.50">
    <property type="match status" value="1"/>
</dbReference>
<feature type="compositionally biased region" description="Gly residues" evidence="1">
    <location>
        <begin position="61"/>
        <end position="71"/>
    </location>
</feature>
<dbReference type="InterPro" id="IPR032675">
    <property type="entry name" value="LRR_dom_sf"/>
</dbReference>
<dbReference type="Gene3D" id="3.80.10.10">
    <property type="entry name" value="Ribonuclease Inhibitor"/>
    <property type="match status" value="1"/>
</dbReference>
<proteinExistence type="predicted"/>
<dbReference type="AlphaFoldDB" id="A0A8C3CVN2"/>
<dbReference type="Pfam" id="PF12937">
    <property type="entry name" value="F-box-like"/>
    <property type="match status" value="1"/>
</dbReference>
<feature type="region of interest" description="Disordered" evidence="1">
    <location>
        <begin position="1"/>
        <end position="114"/>
    </location>
</feature>
<feature type="domain" description="F-box" evidence="2">
    <location>
        <begin position="114"/>
        <end position="160"/>
    </location>
</feature>
<reference evidence="3" key="2">
    <citation type="submission" date="2025-09" db="UniProtKB">
        <authorList>
            <consortium name="Ensembl"/>
        </authorList>
    </citation>
    <scope>IDENTIFICATION</scope>
</reference>
<dbReference type="CDD" id="cd22138">
    <property type="entry name" value="F-box_unchar"/>
    <property type="match status" value="1"/>
</dbReference>
<keyword evidence="4" id="KW-1185">Reference proteome</keyword>
<organism evidence="3 4">
    <name type="scientific">Cairina moschata</name>
    <name type="common">Muscovy duck</name>
    <dbReference type="NCBI Taxonomy" id="8855"/>
    <lineage>
        <taxon>Eukaryota</taxon>
        <taxon>Metazoa</taxon>
        <taxon>Chordata</taxon>
        <taxon>Craniata</taxon>
        <taxon>Vertebrata</taxon>
        <taxon>Euteleostomi</taxon>
        <taxon>Archelosauria</taxon>
        <taxon>Archosauria</taxon>
        <taxon>Dinosauria</taxon>
        <taxon>Saurischia</taxon>
        <taxon>Theropoda</taxon>
        <taxon>Coelurosauria</taxon>
        <taxon>Aves</taxon>
        <taxon>Neognathae</taxon>
        <taxon>Galloanserae</taxon>
        <taxon>Anseriformes</taxon>
        <taxon>Anatidae</taxon>
        <taxon>Anatinae</taxon>
        <taxon>Cairina</taxon>
    </lineage>
</organism>
<dbReference type="Proteomes" id="UP000694556">
    <property type="component" value="Unassembled WGS sequence"/>
</dbReference>
<feature type="compositionally biased region" description="Basic and acidic residues" evidence="1">
    <location>
        <begin position="72"/>
        <end position="87"/>
    </location>
</feature>